<evidence type="ECO:0000313" key="8">
    <source>
        <dbReference type="EMBL" id="SNB65597.1"/>
    </source>
</evidence>
<keyword evidence="3" id="KW-1003">Cell membrane</keyword>
<evidence type="ECO:0000256" key="6">
    <source>
        <dbReference type="ARBA" id="ARBA00023136"/>
    </source>
</evidence>
<keyword evidence="4 7" id="KW-0812">Transmembrane</keyword>
<dbReference type="PANTHER" id="PTHR30509:SF9">
    <property type="entry name" value="MULTIDRUG RESISTANCE PROTEIN MDTO"/>
    <property type="match status" value="1"/>
</dbReference>
<evidence type="ECO:0000313" key="9">
    <source>
        <dbReference type="Proteomes" id="UP000197065"/>
    </source>
</evidence>
<sequence length="678" mass="73861">MRLPSWSDWFFSLKAYFAAVLALYIGLAMGLPRPYWAMTTVYVAMHPLAGATTSKAVFRFSGTLIGAIAALAIVPNFVGSPELMTLALATWTGLCLFISLQDRTPRSYIFMLAGYSAAIIGLPSVQDPHVIWDTASWRVEEIFLGIGCASVVSMLVFPRPVSSAVGSLIGRWLDNAGTWCRDVLNGRQADDETFASRRQLAADAVEIDMLATHLGYDRSVGPTLVRQIQALRTRMLVLMPLLSSLGDRLASEAGEDATLRSLREEIIAWVEAGPDLPQAATDRLLMKIRAAAAAPRDGGWSDVMRIGLTERYRDLVELGADLRMLRSQIMTGNIRSSQKMRFNPERGVANARHRDPLMALWSAIATASAVGLICFFWIATGWPEGASAAMMAAVGCSIFATLDNPAPMILTFSRLTLMAAVIALFYTGFILPRVENFEILVLAIAPPLLIFGALAARPATFLVGLAGAANLPSLMALQNNLPPDFVSSLNSSMATFLGLLTAAIVTQIGRSVGAGWGTQRLLRKVWLATAIAAEQRRPIDRARFLGLMLDRIGMLAPRLSSVAQARDLARIDPMREIRVGLNVIDICRARGRLQRGARQAIDAVLVHIAAYYRACARQRRQLDPPKDLLAALDQALPYVSAITSEETRQDVLMGLSGIRCAFFRDKSYEPPVLDSLVA</sequence>
<reference evidence="8 9" key="1">
    <citation type="submission" date="2017-06" db="EMBL/GenBank/DDBJ databases">
        <authorList>
            <person name="Kim H.J."/>
            <person name="Triplett B.A."/>
        </authorList>
    </citation>
    <scope>NUCLEOTIDE SEQUENCE [LARGE SCALE GENOMIC DNA]</scope>
    <source>
        <strain evidence="8 9">B29T1</strain>
    </source>
</reference>
<dbReference type="PANTHER" id="PTHR30509">
    <property type="entry name" value="P-HYDROXYBENZOIC ACID EFFLUX PUMP SUBUNIT-RELATED"/>
    <property type="match status" value="1"/>
</dbReference>
<feature type="transmembrane region" description="Helical" evidence="7">
    <location>
        <begin position="493"/>
        <end position="513"/>
    </location>
</feature>
<proteinExistence type="predicted"/>
<comment type="subcellular location">
    <subcellularLocation>
        <location evidence="1">Cell membrane</location>
        <topology evidence="1">Multi-pass membrane protein</topology>
    </subcellularLocation>
</comment>
<dbReference type="Proteomes" id="UP000197065">
    <property type="component" value="Unassembled WGS sequence"/>
</dbReference>
<dbReference type="Pfam" id="PF04632">
    <property type="entry name" value="FUSC"/>
    <property type="match status" value="1"/>
</dbReference>
<evidence type="ECO:0000256" key="2">
    <source>
        <dbReference type="ARBA" id="ARBA00022448"/>
    </source>
</evidence>
<evidence type="ECO:0000256" key="4">
    <source>
        <dbReference type="ARBA" id="ARBA00022692"/>
    </source>
</evidence>
<dbReference type="GO" id="GO:0022857">
    <property type="term" value="F:transmembrane transporter activity"/>
    <property type="evidence" value="ECO:0007669"/>
    <property type="project" value="InterPro"/>
</dbReference>
<keyword evidence="9" id="KW-1185">Reference proteome</keyword>
<dbReference type="OrthoDB" id="9807111at2"/>
<evidence type="ECO:0000256" key="1">
    <source>
        <dbReference type="ARBA" id="ARBA00004651"/>
    </source>
</evidence>
<keyword evidence="5 7" id="KW-1133">Transmembrane helix</keyword>
<feature type="transmembrane region" description="Helical" evidence="7">
    <location>
        <begin position="83"/>
        <end position="100"/>
    </location>
</feature>
<organism evidence="8 9">
    <name type="scientific">Arboricoccus pini</name>
    <dbReference type="NCBI Taxonomy" id="1963835"/>
    <lineage>
        <taxon>Bacteria</taxon>
        <taxon>Pseudomonadati</taxon>
        <taxon>Pseudomonadota</taxon>
        <taxon>Alphaproteobacteria</taxon>
        <taxon>Geminicoccales</taxon>
        <taxon>Geminicoccaceae</taxon>
        <taxon>Arboricoccus</taxon>
    </lineage>
</organism>
<protein>
    <submittedName>
        <fullName evidence="8">Uncharacterized membrane protein YccC</fullName>
    </submittedName>
</protein>
<feature type="transmembrane region" description="Helical" evidence="7">
    <location>
        <begin position="359"/>
        <end position="379"/>
    </location>
</feature>
<feature type="transmembrane region" description="Helical" evidence="7">
    <location>
        <begin position="137"/>
        <end position="157"/>
    </location>
</feature>
<accession>A0A212R0T0</accession>
<feature type="transmembrane region" description="Helical" evidence="7">
    <location>
        <begin position="107"/>
        <end position="125"/>
    </location>
</feature>
<feature type="transmembrane region" description="Helical" evidence="7">
    <location>
        <begin position="409"/>
        <end position="431"/>
    </location>
</feature>
<dbReference type="InterPro" id="IPR006726">
    <property type="entry name" value="PHBA_efflux_AaeB/fusaric-R"/>
</dbReference>
<dbReference type="GO" id="GO:0005886">
    <property type="term" value="C:plasma membrane"/>
    <property type="evidence" value="ECO:0007669"/>
    <property type="project" value="UniProtKB-SubCell"/>
</dbReference>
<dbReference type="AlphaFoldDB" id="A0A212R0T0"/>
<keyword evidence="2" id="KW-0813">Transport</keyword>
<keyword evidence="6 7" id="KW-0472">Membrane</keyword>
<dbReference type="EMBL" id="FYEH01000004">
    <property type="protein sequence ID" value="SNB65597.1"/>
    <property type="molecule type" value="Genomic_DNA"/>
</dbReference>
<feature type="transmembrane region" description="Helical" evidence="7">
    <location>
        <begin position="57"/>
        <end position="77"/>
    </location>
</feature>
<gene>
    <name evidence="8" type="ORF">SAMN07250955_104309</name>
</gene>
<evidence type="ECO:0000256" key="3">
    <source>
        <dbReference type="ARBA" id="ARBA00022475"/>
    </source>
</evidence>
<evidence type="ECO:0000256" key="5">
    <source>
        <dbReference type="ARBA" id="ARBA00022989"/>
    </source>
</evidence>
<feature type="transmembrane region" description="Helical" evidence="7">
    <location>
        <begin position="15"/>
        <end position="36"/>
    </location>
</feature>
<feature type="transmembrane region" description="Helical" evidence="7">
    <location>
        <begin position="437"/>
        <end position="454"/>
    </location>
</feature>
<dbReference type="RefSeq" id="WP_088560907.1">
    <property type="nucleotide sequence ID" value="NZ_FYEH01000004.1"/>
</dbReference>
<name>A0A212R0T0_9PROT</name>
<evidence type="ECO:0000256" key="7">
    <source>
        <dbReference type="SAM" id="Phobius"/>
    </source>
</evidence>